<organism evidence="1 2">
    <name type="scientific">Psychroflexus maritimus</name>
    <dbReference type="NCBI Taxonomy" id="2714865"/>
    <lineage>
        <taxon>Bacteria</taxon>
        <taxon>Pseudomonadati</taxon>
        <taxon>Bacteroidota</taxon>
        <taxon>Flavobacteriia</taxon>
        <taxon>Flavobacteriales</taxon>
        <taxon>Flavobacteriaceae</taxon>
        <taxon>Psychroflexus</taxon>
    </lineage>
</organism>
<dbReference type="PANTHER" id="PTHR37466:SF1">
    <property type="entry name" value="SLR1628 PROTEIN"/>
    <property type="match status" value="1"/>
</dbReference>
<accession>A0A967AIE1</accession>
<comment type="caution">
    <text evidence="1">The sequence shown here is derived from an EMBL/GenBank/DDBJ whole genome shotgun (WGS) entry which is preliminary data.</text>
</comment>
<dbReference type="Pfam" id="PF09996">
    <property type="entry name" value="DUF2237"/>
    <property type="match status" value="1"/>
</dbReference>
<dbReference type="Proteomes" id="UP000643701">
    <property type="component" value="Unassembled WGS sequence"/>
</dbReference>
<reference evidence="1" key="1">
    <citation type="submission" date="2020-03" db="EMBL/GenBank/DDBJ databases">
        <title>Psychroflexus Maritimus sp. nov., isolate from marine sediment.</title>
        <authorList>
            <person name="Zhong Y.-L."/>
        </authorList>
    </citation>
    <scope>NUCLEOTIDE SEQUENCE</scope>
    <source>
        <strain evidence="1">C1</strain>
    </source>
</reference>
<dbReference type="EMBL" id="JAANAS010000002">
    <property type="protein sequence ID" value="NGZ88934.1"/>
    <property type="molecule type" value="Genomic_DNA"/>
</dbReference>
<proteinExistence type="predicted"/>
<gene>
    <name evidence="1" type="ORF">G7034_01550</name>
</gene>
<evidence type="ECO:0000313" key="1">
    <source>
        <dbReference type="EMBL" id="NGZ88934.1"/>
    </source>
</evidence>
<dbReference type="PANTHER" id="PTHR37466">
    <property type="entry name" value="SLR1628 PROTEIN"/>
    <property type="match status" value="1"/>
</dbReference>
<protein>
    <submittedName>
        <fullName evidence="1">DUF2237 domain-containing protein</fullName>
    </submittedName>
</protein>
<evidence type="ECO:0000313" key="2">
    <source>
        <dbReference type="Proteomes" id="UP000643701"/>
    </source>
</evidence>
<dbReference type="Gene3D" id="3.30.56.110">
    <property type="entry name" value="Protein of unknown function DUF2237"/>
    <property type="match status" value="1"/>
</dbReference>
<keyword evidence="2" id="KW-1185">Reference proteome</keyword>
<sequence length="131" mass="14815">MEALIKNQKNVLGTALQACSFIPLTGAFRDGYCTFAPQDSGLHIVAAKVTEDFLAWNKARGNDLISPKPQWNFPGLKEGDWWCICMGVWLKSKEAGFGTFLKLESCHEKMLDYISLEELKNWAYDKPNESH</sequence>
<name>A0A967AIE1_9FLAO</name>
<dbReference type="AlphaFoldDB" id="A0A967AIE1"/>
<dbReference type="RefSeq" id="WP_166399203.1">
    <property type="nucleotide sequence ID" value="NZ_JAANAS010000002.1"/>
</dbReference>
<dbReference type="InterPro" id="IPR018714">
    <property type="entry name" value="DUF2237"/>
</dbReference>